<keyword evidence="15" id="KW-0132">Cell division</keyword>
<comment type="caution">
    <text evidence="15">The sequence shown here is derived from an EMBL/GenBank/DDBJ whole genome shotgun (WGS) entry which is preliminary data.</text>
</comment>
<dbReference type="AlphaFoldDB" id="A0A7W8FSS2"/>
<dbReference type="InterPro" id="IPR001460">
    <property type="entry name" value="PCN-bd_Tpept"/>
</dbReference>
<evidence type="ECO:0000256" key="11">
    <source>
        <dbReference type="SAM" id="MobiDB-lite"/>
    </source>
</evidence>
<evidence type="ECO:0000259" key="13">
    <source>
        <dbReference type="Pfam" id="PF00905"/>
    </source>
</evidence>
<comment type="similarity">
    <text evidence="3">Belongs to the transpeptidase family.</text>
</comment>
<dbReference type="InterPro" id="IPR036138">
    <property type="entry name" value="PBP_dimer_sf"/>
</dbReference>
<sequence>MNTPQKRRVSLAKAKLKSHTVFRMNVLFFSIFLLFSVLILRLGYLQIVKGEDYTRALARTEEVPVNTSVPRGRIFDSEGRVQVDNNPVNAITYTAMQTTKREEMLEVATELAKLIEKDPKRVTLRDKQDFYIMLNGEKAAAKVTDEERAAIAAEDIIEKEKNQKIDALVREKITDKELDSLTAEQLETLAIFREMTSGYALAPQIIKNEDVTDAEFARVSERLTDPKLKGVNTVTDWKRVKTSDLTILGSTTTPEQGIPANRLDYYLARDYSRNDRVGVSFLEQFYEEELQGQKSIVKNITDGKGRVVETVPVDEGKPGKDLVLTIDSEMQSAVEDIVEKYLLELKAGPNSQLVKDAYVVMMDPRTGEVISMVGKQLGKDDNGKQIVQDYSFGAITAAYPSGSVVKGATLLTGYHEDAVELNQVMIDEPLQFPGATMKGSIFNRTMFNRIPLSDLQAIERSSNVYMFKIALALSGNTYEYNRGFSVKPEYWETMRNSFAQFGLGVQTGIDLPNEGTGFAGDYTKVQPGTFLDLAIGQYDTYTPMQLAQYISTIANDGYRMKPHVVKEIRQPSDDGQSLGPIETVIEPTVLNRINNTQEEIDQVKKGMRLVYSGNSGSARSFFNDAPYEGAGKTGTAQIKYYDDKESPFYTKDSVNTAHVGFAPYDNPEIAYAVMIPYITTNPSQVPTVTHKIAREAVDKYFEMKNKESSESTSVIKEPYSKKVVEEGEEDEAIAE</sequence>
<dbReference type="Proteomes" id="UP000525923">
    <property type="component" value="Unassembled WGS sequence"/>
</dbReference>
<evidence type="ECO:0000256" key="8">
    <source>
        <dbReference type="ARBA" id="ARBA00022989"/>
    </source>
</evidence>
<organism evidence="15 16">
    <name type="scientific">Planococcus koreensis</name>
    <dbReference type="NCBI Taxonomy" id="112331"/>
    <lineage>
        <taxon>Bacteria</taxon>
        <taxon>Bacillati</taxon>
        <taxon>Bacillota</taxon>
        <taxon>Bacilli</taxon>
        <taxon>Bacillales</taxon>
        <taxon>Caryophanaceae</taxon>
        <taxon>Planococcus</taxon>
    </lineage>
</organism>
<dbReference type="OrthoDB" id="9770103at2"/>
<dbReference type="Pfam" id="PF03717">
    <property type="entry name" value="PBP_dimer"/>
    <property type="match status" value="1"/>
</dbReference>
<feature type="domain" description="Penicillin-binding protein dimerisation" evidence="14">
    <location>
        <begin position="68"/>
        <end position="310"/>
    </location>
</feature>
<dbReference type="InterPro" id="IPR012338">
    <property type="entry name" value="Beta-lactam/transpept-like"/>
</dbReference>
<keyword evidence="15" id="KW-0131">Cell cycle</keyword>
<accession>A0A7W8FSS2</accession>
<comment type="subcellular location">
    <subcellularLocation>
        <location evidence="2">Cell membrane</location>
    </subcellularLocation>
    <subcellularLocation>
        <location evidence="1">Membrane</location>
        <topology evidence="1">Single-pass membrane protein</topology>
    </subcellularLocation>
</comment>
<proteinExistence type="inferred from homology"/>
<gene>
    <name evidence="15" type="ORF">HNQ44_002278</name>
</gene>
<dbReference type="PANTHER" id="PTHR30627:SF2">
    <property type="entry name" value="PEPTIDOGLYCAN D,D-TRANSPEPTIDASE MRDA"/>
    <property type="match status" value="1"/>
</dbReference>
<evidence type="ECO:0000313" key="16">
    <source>
        <dbReference type="Proteomes" id="UP000525923"/>
    </source>
</evidence>
<feature type="compositionally biased region" description="Acidic residues" evidence="11">
    <location>
        <begin position="726"/>
        <end position="735"/>
    </location>
</feature>
<keyword evidence="16" id="KW-1185">Reference proteome</keyword>
<dbReference type="SUPFAM" id="SSF56601">
    <property type="entry name" value="beta-lactamase/transpeptidase-like"/>
    <property type="match status" value="1"/>
</dbReference>
<feature type="domain" description="Penicillin-binding protein transpeptidase" evidence="13">
    <location>
        <begin position="358"/>
        <end position="676"/>
    </location>
</feature>
<dbReference type="InterPro" id="IPR005311">
    <property type="entry name" value="PBP_dimer"/>
</dbReference>
<dbReference type="GO" id="GO:0008658">
    <property type="term" value="F:penicillin binding"/>
    <property type="evidence" value="ECO:0007669"/>
    <property type="project" value="InterPro"/>
</dbReference>
<evidence type="ECO:0000259" key="14">
    <source>
        <dbReference type="Pfam" id="PF03717"/>
    </source>
</evidence>
<feature type="region of interest" description="Disordered" evidence="11">
    <location>
        <begin position="705"/>
        <end position="735"/>
    </location>
</feature>
<evidence type="ECO:0000256" key="2">
    <source>
        <dbReference type="ARBA" id="ARBA00004236"/>
    </source>
</evidence>
<evidence type="ECO:0000313" key="15">
    <source>
        <dbReference type="EMBL" id="MBB5180849.1"/>
    </source>
</evidence>
<evidence type="ECO:0000256" key="5">
    <source>
        <dbReference type="ARBA" id="ARBA00022692"/>
    </source>
</evidence>
<keyword evidence="10" id="KW-0961">Cell wall biogenesis/degradation</keyword>
<dbReference type="Gene3D" id="3.40.710.10">
    <property type="entry name" value="DD-peptidase/beta-lactamase superfamily"/>
    <property type="match status" value="1"/>
</dbReference>
<keyword evidence="9 12" id="KW-0472">Membrane</keyword>
<dbReference type="SUPFAM" id="SSF56519">
    <property type="entry name" value="Penicillin binding protein dimerisation domain"/>
    <property type="match status" value="1"/>
</dbReference>
<keyword evidence="8 12" id="KW-1133">Transmembrane helix</keyword>
<evidence type="ECO:0000256" key="6">
    <source>
        <dbReference type="ARBA" id="ARBA00022960"/>
    </source>
</evidence>
<dbReference type="Pfam" id="PF00905">
    <property type="entry name" value="Transpeptidase"/>
    <property type="match status" value="1"/>
</dbReference>
<protein>
    <submittedName>
        <fullName evidence="15">Cell division protein FtsI/penicillin-binding protein 2</fullName>
    </submittedName>
</protein>
<dbReference type="GO" id="GO:0005886">
    <property type="term" value="C:plasma membrane"/>
    <property type="evidence" value="ECO:0007669"/>
    <property type="project" value="UniProtKB-SubCell"/>
</dbReference>
<evidence type="ECO:0000256" key="9">
    <source>
        <dbReference type="ARBA" id="ARBA00023136"/>
    </source>
</evidence>
<evidence type="ECO:0000256" key="10">
    <source>
        <dbReference type="ARBA" id="ARBA00023316"/>
    </source>
</evidence>
<dbReference type="GO" id="GO:0008360">
    <property type="term" value="P:regulation of cell shape"/>
    <property type="evidence" value="ECO:0007669"/>
    <property type="project" value="UniProtKB-KW"/>
</dbReference>
<evidence type="ECO:0000256" key="4">
    <source>
        <dbReference type="ARBA" id="ARBA00022475"/>
    </source>
</evidence>
<evidence type="ECO:0000256" key="1">
    <source>
        <dbReference type="ARBA" id="ARBA00004167"/>
    </source>
</evidence>
<dbReference type="EMBL" id="JACHHE010000005">
    <property type="protein sequence ID" value="MBB5180849.1"/>
    <property type="molecule type" value="Genomic_DNA"/>
</dbReference>
<dbReference type="GO" id="GO:0051301">
    <property type="term" value="P:cell division"/>
    <property type="evidence" value="ECO:0007669"/>
    <property type="project" value="UniProtKB-KW"/>
</dbReference>
<evidence type="ECO:0000256" key="3">
    <source>
        <dbReference type="ARBA" id="ARBA00007171"/>
    </source>
</evidence>
<feature type="transmembrane region" description="Helical" evidence="12">
    <location>
        <begin position="21"/>
        <end position="44"/>
    </location>
</feature>
<dbReference type="RefSeq" id="WP_135501277.1">
    <property type="nucleotide sequence ID" value="NZ_JACHHE010000005.1"/>
</dbReference>
<dbReference type="Gene3D" id="1.10.10.1230">
    <property type="entry name" value="Penicillin-binding protein, N-terminal non-catalytic domain, head sub-domain"/>
    <property type="match status" value="1"/>
</dbReference>
<evidence type="ECO:0000256" key="7">
    <source>
        <dbReference type="ARBA" id="ARBA00022984"/>
    </source>
</evidence>
<dbReference type="Gene3D" id="3.90.1310.10">
    <property type="entry name" value="Penicillin-binding protein 2a (Domain 2)"/>
    <property type="match status" value="1"/>
</dbReference>
<dbReference type="GO" id="GO:0071555">
    <property type="term" value="P:cell wall organization"/>
    <property type="evidence" value="ECO:0007669"/>
    <property type="project" value="UniProtKB-KW"/>
</dbReference>
<keyword evidence="7" id="KW-0573">Peptidoglycan synthesis</keyword>
<keyword evidence="6" id="KW-0133">Cell shape</keyword>
<name>A0A7W8FSS2_9BACL</name>
<evidence type="ECO:0000256" key="12">
    <source>
        <dbReference type="SAM" id="Phobius"/>
    </source>
</evidence>
<dbReference type="GO" id="GO:0009252">
    <property type="term" value="P:peptidoglycan biosynthetic process"/>
    <property type="evidence" value="ECO:0007669"/>
    <property type="project" value="UniProtKB-KW"/>
</dbReference>
<keyword evidence="4" id="KW-1003">Cell membrane</keyword>
<dbReference type="PANTHER" id="PTHR30627">
    <property type="entry name" value="PEPTIDOGLYCAN D,D-TRANSPEPTIDASE"/>
    <property type="match status" value="1"/>
</dbReference>
<reference evidence="15 16" key="1">
    <citation type="submission" date="2020-08" db="EMBL/GenBank/DDBJ databases">
        <title>Genomic Encyclopedia of Type Strains, Phase IV (KMG-IV): sequencing the most valuable type-strain genomes for metagenomic binning, comparative biology and taxonomic classification.</title>
        <authorList>
            <person name="Goeker M."/>
        </authorList>
    </citation>
    <scope>NUCLEOTIDE SEQUENCE [LARGE SCALE GENOMIC DNA]</scope>
    <source>
        <strain evidence="15 16">DSM 15895</strain>
    </source>
</reference>
<dbReference type="InterPro" id="IPR050515">
    <property type="entry name" value="Beta-lactam/transpept"/>
</dbReference>
<keyword evidence="5 12" id="KW-0812">Transmembrane</keyword>
<dbReference type="GO" id="GO:0071972">
    <property type="term" value="F:peptidoglycan L,D-transpeptidase activity"/>
    <property type="evidence" value="ECO:0007669"/>
    <property type="project" value="TreeGrafter"/>
</dbReference>